<dbReference type="PANTHER" id="PTHR24321">
    <property type="entry name" value="DEHYDROGENASES, SHORT CHAIN"/>
    <property type="match status" value="1"/>
</dbReference>
<dbReference type="InterPro" id="IPR036291">
    <property type="entry name" value="NAD(P)-bd_dom_sf"/>
</dbReference>
<keyword evidence="4" id="KW-1185">Reference proteome</keyword>
<name>A0ABR4F7C8_9PEZI</name>
<evidence type="ECO:0000256" key="2">
    <source>
        <dbReference type="ARBA" id="ARBA00023002"/>
    </source>
</evidence>
<organism evidence="3 4">
    <name type="scientific">Diaporthe vaccinii</name>
    <dbReference type="NCBI Taxonomy" id="105482"/>
    <lineage>
        <taxon>Eukaryota</taxon>
        <taxon>Fungi</taxon>
        <taxon>Dikarya</taxon>
        <taxon>Ascomycota</taxon>
        <taxon>Pezizomycotina</taxon>
        <taxon>Sordariomycetes</taxon>
        <taxon>Sordariomycetidae</taxon>
        <taxon>Diaporthales</taxon>
        <taxon>Diaporthaceae</taxon>
        <taxon>Diaporthe</taxon>
        <taxon>Diaporthe eres species complex</taxon>
    </lineage>
</organism>
<comment type="caution">
    <text evidence="3">The sequence shown here is derived from an EMBL/GenBank/DDBJ whole genome shotgun (WGS) entry which is preliminary data.</text>
</comment>
<dbReference type="SUPFAM" id="SSF51735">
    <property type="entry name" value="NAD(P)-binding Rossmann-fold domains"/>
    <property type="match status" value="1"/>
</dbReference>
<keyword evidence="2" id="KW-0560">Oxidoreductase</keyword>
<gene>
    <name evidence="3" type="ORF">FJTKL_15641</name>
</gene>
<accession>A0ABR4F7C8</accession>
<dbReference type="Gene3D" id="3.40.50.720">
    <property type="entry name" value="NAD(P)-binding Rossmann-like Domain"/>
    <property type="match status" value="1"/>
</dbReference>
<dbReference type="PRINTS" id="PR00081">
    <property type="entry name" value="GDHRDH"/>
</dbReference>
<dbReference type="InterPro" id="IPR002347">
    <property type="entry name" value="SDR_fam"/>
</dbReference>
<reference evidence="3 4" key="1">
    <citation type="submission" date="2024-03" db="EMBL/GenBank/DDBJ databases">
        <title>A high-quality draft genome sequence of Diaporthe vaccinii, a causative agent of upright dieback and viscid rot disease in cranberry plants.</title>
        <authorList>
            <person name="Sarrasin M."/>
            <person name="Lang B.F."/>
            <person name="Burger G."/>
        </authorList>
    </citation>
    <scope>NUCLEOTIDE SEQUENCE [LARGE SCALE GENOMIC DNA]</scope>
    <source>
        <strain evidence="3 4">IS7</strain>
    </source>
</reference>
<dbReference type="Pfam" id="PF13561">
    <property type="entry name" value="adh_short_C2"/>
    <property type="match status" value="1"/>
</dbReference>
<evidence type="ECO:0000313" key="4">
    <source>
        <dbReference type="Proteomes" id="UP001600888"/>
    </source>
</evidence>
<dbReference type="Proteomes" id="UP001600888">
    <property type="component" value="Unassembled WGS sequence"/>
</dbReference>
<comment type="similarity">
    <text evidence="1">Belongs to the short-chain dehydrogenases/reductases (SDR) family.</text>
</comment>
<protein>
    <submittedName>
        <fullName evidence="3">Uncharacterized protein</fullName>
    </submittedName>
</protein>
<evidence type="ECO:0000256" key="1">
    <source>
        <dbReference type="ARBA" id="ARBA00006484"/>
    </source>
</evidence>
<proteinExistence type="inferred from homology"/>
<dbReference type="EMBL" id="JBAWTH010000009">
    <property type="protein sequence ID" value="KAL2290601.1"/>
    <property type="molecule type" value="Genomic_DNA"/>
</dbReference>
<evidence type="ECO:0000313" key="3">
    <source>
        <dbReference type="EMBL" id="KAL2290601.1"/>
    </source>
</evidence>
<dbReference type="PANTHER" id="PTHR24321:SF8">
    <property type="entry name" value="ESTRADIOL 17-BETA-DEHYDROGENASE 8-RELATED"/>
    <property type="match status" value="1"/>
</dbReference>
<sequence>MVRYGSVQLSATNVRVNAIAPGFVRTSITATSRNILAGSAESSKLSKEEAMNSFKSDLGDFVEGSKYYYQRVAEPEEIASIGVFLASHLSASINGQNIVADSGKTVAALGETVIGPISPMLPF</sequence>